<feature type="region of interest" description="Disordered" evidence="7">
    <location>
        <begin position="307"/>
        <end position="401"/>
    </location>
</feature>
<feature type="transmembrane region" description="Helical" evidence="8">
    <location>
        <begin position="72"/>
        <end position="91"/>
    </location>
</feature>
<dbReference type="InterPro" id="IPR004813">
    <property type="entry name" value="OPT"/>
</dbReference>
<feature type="transmembrane region" description="Helical" evidence="8">
    <location>
        <begin position="163"/>
        <end position="183"/>
    </location>
</feature>
<feature type="transmembrane region" description="Helical" evidence="8">
    <location>
        <begin position="235"/>
        <end position="256"/>
    </location>
</feature>
<dbReference type="OrthoDB" id="627262at2759"/>
<dbReference type="EMBL" id="BKCP01004738">
    <property type="protein sequence ID" value="GER33418.1"/>
    <property type="molecule type" value="Genomic_DNA"/>
</dbReference>
<name>A0A5A7PL98_STRAF</name>
<sequence length="538" mass="58751">MVTTTTIHEVDLPGSAAEEKSKSVSVTTQHEEDLKRLPPWTNQITARGVFASLTIGIVYSVVVTKLNLTTGLVPNLNVSAALLAIVFVRTWTKLLEKAGFVTTPFTRQENTIIQTTAVACYSIAVGGGFGSYLLALDRITYEKAGVDAKGNSPKSYKELKPDWMIGFCFVVSFVGLFYFDFSMTYVGAGMICSHIVNLSLLLGAVLSYGIMWPLISEKKGVWFPQDIKESSMKSLSGSKVFIAVALILGDGLYNFVKTMLVTFRSMHFSLIKKRNLVAAVNNDSTRLNEVFLRDGIPLGSLVRLRPPLGRLHPRGPRHVPPTPLALRPRGLRPGPGPRLLQRLLLGPHRHEHGKQLRQGGPLRSRRPRRPRRLRPRQVHRPRLCRPRPGPQDGPPHPRLPAGQAVGTAVGCVVGPLAFFLYYKTFEIGDPNGPYKAPYAAPYRSMAALGAKGFSALPDHCLYMCFGFFTLAVSVNLLRDAVPERVGRVGREEAGPMVPAVASGLICGDGLWVLPSCVLAMVGIRPPICMSFLPGKGGL</sequence>
<comment type="caution">
    <text evidence="9">The sequence shown here is derived from an EMBL/GenBank/DDBJ whole genome shotgun (WGS) entry which is preliminary data.</text>
</comment>
<comment type="subcellular location">
    <subcellularLocation>
        <location evidence="1">Membrane</location>
        <topology evidence="1">Multi-pass membrane protein</topology>
    </subcellularLocation>
</comment>
<evidence type="ECO:0000313" key="9">
    <source>
        <dbReference type="EMBL" id="GER33418.1"/>
    </source>
</evidence>
<protein>
    <submittedName>
        <fullName evidence="9">Yellow stripe-like protein</fullName>
    </submittedName>
</protein>
<evidence type="ECO:0000313" key="10">
    <source>
        <dbReference type="Proteomes" id="UP000325081"/>
    </source>
</evidence>
<evidence type="ECO:0000256" key="6">
    <source>
        <dbReference type="ARBA" id="ARBA00023136"/>
    </source>
</evidence>
<evidence type="ECO:0000256" key="5">
    <source>
        <dbReference type="ARBA" id="ARBA00022989"/>
    </source>
</evidence>
<dbReference type="GO" id="GO:0048316">
    <property type="term" value="P:seed development"/>
    <property type="evidence" value="ECO:0007669"/>
    <property type="project" value="TreeGrafter"/>
</dbReference>
<feature type="transmembrane region" description="Helical" evidence="8">
    <location>
        <begin position="195"/>
        <end position="215"/>
    </location>
</feature>
<keyword evidence="10" id="KW-1185">Reference proteome</keyword>
<feature type="transmembrane region" description="Helical" evidence="8">
    <location>
        <begin position="44"/>
        <end position="66"/>
    </location>
</feature>
<feature type="transmembrane region" description="Helical" evidence="8">
    <location>
        <begin position="112"/>
        <end position="135"/>
    </location>
</feature>
<organism evidence="9 10">
    <name type="scientific">Striga asiatica</name>
    <name type="common">Asiatic witchweed</name>
    <name type="synonym">Buchnera asiatica</name>
    <dbReference type="NCBI Taxonomy" id="4170"/>
    <lineage>
        <taxon>Eukaryota</taxon>
        <taxon>Viridiplantae</taxon>
        <taxon>Streptophyta</taxon>
        <taxon>Embryophyta</taxon>
        <taxon>Tracheophyta</taxon>
        <taxon>Spermatophyta</taxon>
        <taxon>Magnoliopsida</taxon>
        <taxon>eudicotyledons</taxon>
        <taxon>Gunneridae</taxon>
        <taxon>Pentapetalae</taxon>
        <taxon>asterids</taxon>
        <taxon>lamiids</taxon>
        <taxon>Lamiales</taxon>
        <taxon>Orobanchaceae</taxon>
        <taxon>Buchnereae</taxon>
        <taxon>Striga</taxon>
    </lineage>
</organism>
<dbReference type="PANTHER" id="PTHR31645">
    <property type="entry name" value="OLIGOPEPTIDE TRANSPORTER YGL114W-RELATED"/>
    <property type="match status" value="1"/>
</dbReference>
<dbReference type="PANTHER" id="PTHR31645:SF4">
    <property type="entry name" value="METAL-NICOTIANAMINE TRANSPORTER YSL3"/>
    <property type="match status" value="1"/>
</dbReference>
<feature type="compositionally biased region" description="Basic residues" evidence="7">
    <location>
        <begin position="363"/>
        <end position="385"/>
    </location>
</feature>
<feature type="compositionally biased region" description="Low complexity" evidence="7">
    <location>
        <begin position="324"/>
        <end position="346"/>
    </location>
</feature>
<dbReference type="InterPro" id="IPR045035">
    <property type="entry name" value="YSL-like"/>
</dbReference>
<keyword evidence="4 8" id="KW-0812">Transmembrane</keyword>
<evidence type="ECO:0000256" key="4">
    <source>
        <dbReference type="ARBA" id="ARBA00022692"/>
    </source>
</evidence>
<dbReference type="Pfam" id="PF03169">
    <property type="entry name" value="OPT"/>
    <property type="match status" value="2"/>
</dbReference>
<dbReference type="GO" id="GO:0051980">
    <property type="term" value="F:iron-nicotianamine transmembrane transporter activity"/>
    <property type="evidence" value="ECO:0007669"/>
    <property type="project" value="TreeGrafter"/>
</dbReference>
<evidence type="ECO:0000256" key="8">
    <source>
        <dbReference type="SAM" id="Phobius"/>
    </source>
</evidence>
<keyword evidence="5 8" id="KW-1133">Transmembrane helix</keyword>
<feature type="compositionally biased region" description="Pro residues" evidence="7">
    <location>
        <begin position="387"/>
        <end position="398"/>
    </location>
</feature>
<dbReference type="AlphaFoldDB" id="A0A5A7PL98"/>
<dbReference type="GO" id="GO:0010039">
    <property type="term" value="P:response to iron ion"/>
    <property type="evidence" value="ECO:0007669"/>
    <property type="project" value="TreeGrafter"/>
</dbReference>
<evidence type="ECO:0000256" key="2">
    <source>
        <dbReference type="ARBA" id="ARBA00010276"/>
    </source>
</evidence>
<comment type="similarity">
    <text evidence="2">Belongs to the YSL (TC 2.A.67.2) family.</text>
</comment>
<dbReference type="GO" id="GO:0005886">
    <property type="term" value="C:plasma membrane"/>
    <property type="evidence" value="ECO:0007669"/>
    <property type="project" value="TreeGrafter"/>
</dbReference>
<reference evidence="10" key="1">
    <citation type="journal article" date="2019" name="Curr. Biol.">
        <title>Genome Sequence of Striga asiatica Provides Insight into the Evolution of Plant Parasitism.</title>
        <authorList>
            <person name="Yoshida S."/>
            <person name="Kim S."/>
            <person name="Wafula E.K."/>
            <person name="Tanskanen J."/>
            <person name="Kim Y.M."/>
            <person name="Honaas L."/>
            <person name="Yang Z."/>
            <person name="Spallek T."/>
            <person name="Conn C.E."/>
            <person name="Ichihashi Y."/>
            <person name="Cheong K."/>
            <person name="Cui S."/>
            <person name="Der J.P."/>
            <person name="Gundlach H."/>
            <person name="Jiao Y."/>
            <person name="Hori C."/>
            <person name="Ishida J.K."/>
            <person name="Kasahara H."/>
            <person name="Kiba T."/>
            <person name="Kim M.S."/>
            <person name="Koo N."/>
            <person name="Laohavisit A."/>
            <person name="Lee Y.H."/>
            <person name="Lumba S."/>
            <person name="McCourt P."/>
            <person name="Mortimer J.C."/>
            <person name="Mutuku J.M."/>
            <person name="Nomura T."/>
            <person name="Sasaki-Sekimoto Y."/>
            <person name="Seto Y."/>
            <person name="Wang Y."/>
            <person name="Wakatake T."/>
            <person name="Sakakibara H."/>
            <person name="Demura T."/>
            <person name="Yamaguchi S."/>
            <person name="Yoneyama K."/>
            <person name="Manabe R.I."/>
            <person name="Nelson D.C."/>
            <person name="Schulman A.H."/>
            <person name="Timko M.P."/>
            <person name="dePamphilis C.W."/>
            <person name="Choi D."/>
            <person name="Shirasu K."/>
        </authorList>
    </citation>
    <scope>NUCLEOTIDE SEQUENCE [LARGE SCALE GENOMIC DNA]</scope>
    <source>
        <strain evidence="10">cv. UVA1</strain>
    </source>
</reference>
<accession>A0A5A7PL98</accession>
<dbReference type="GO" id="GO:0035673">
    <property type="term" value="F:oligopeptide transmembrane transporter activity"/>
    <property type="evidence" value="ECO:0007669"/>
    <property type="project" value="InterPro"/>
</dbReference>
<keyword evidence="3" id="KW-0813">Transport</keyword>
<proteinExistence type="inferred from homology"/>
<gene>
    <name evidence="9" type="ORF">STAS_09549</name>
</gene>
<evidence type="ECO:0000256" key="1">
    <source>
        <dbReference type="ARBA" id="ARBA00004141"/>
    </source>
</evidence>
<keyword evidence="6 8" id="KW-0472">Membrane</keyword>
<evidence type="ECO:0000256" key="3">
    <source>
        <dbReference type="ARBA" id="ARBA00022448"/>
    </source>
</evidence>
<dbReference type="Proteomes" id="UP000325081">
    <property type="component" value="Unassembled WGS sequence"/>
</dbReference>
<evidence type="ECO:0000256" key="7">
    <source>
        <dbReference type="SAM" id="MobiDB-lite"/>
    </source>
</evidence>